<feature type="transmembrane region" description="Helical" evidence="7">
    <location>
        <begin position="59"/>
        <end position="80"/>
    </location>
</feature>
<evidence type="ECO:0000256" key="2">
    <source>
        <dbReference type="ARBA" id="ARBA00022448"/>
    </source>
</evidence>
<dbReference type="Proteomes" id="UP000277633">
    <property type="component" value="Unassembled WGS sequence"/>
</dbReference>
<comment type="caution">
    <text evidence="8">The sequence shown here is derived from an EMBL/GenBank/DDBJ whole genome shotgun (WGS) entry which is preliminary data.</text>
</comment>
<comment type="subcellular location">
    <subcellularLocation>
        <location evidence="1">Cell membrane</location>
        <topology evidence="1">Multi-pass membrane protein</topology>
    </subcellularLocation>
</comment>
<dbReference type="NCBIfam" id="NF009242">
    <property type="entry name" value="PRK12599.1-1"/>
    <property type="match status" value="1"/>
</dbReference>
<keyword evidence="4 7" id="KW-0812">Transmembrane</keyword>
<evidence type="ECO:0000256" key="5">
    <source>
        <dbReference type="ARBA" id="ARBA00022989"/>
    </source>
</evidence>
<keyword evidence="2" id="KW-0813">Transport</keyword>
<evidence type="ECO:0000313" key="9">
    <source>
        <dbReference type="Proteomes" id="UP000277633"/>
    </source>
</evidence>
<dbReference type="Pfam" id="PF04066">
    <property type="entry name" value="MrpF_PhaF"/>
    <property type="match status" value="1"/>
</dbReference>
<dbReference type="PANTHER" id="PTHR34702">
    <property type="entry name" value="NA(+)/H(+) ANTIPORTER SUBUNIT F1"/>
    <property type="match status" value="1"/>
</dbReference>
<evidence type="ECO:0000256" key="3">
    <source>
        <dbReference type="ARBA" id="ARBA00022475"/>
    </source>
</evidence>
<dbReference type="PANTHER" id="PTHR34702:SF1">
    <property type="entry name" value="NA(+)_H(+) ANTIPORTER SUBUNIT F"/>
    <property type="match status" value="1"/>
</dbReference>
<accession>A0A497JIY1</accession>
<feature type="transmembrane region" description="Helical" evidence="7">
    <location>
        <begin position="36"/>
        <end position="53"/>
    </location>
</feature>
<gene>
    <name evidence="8" type="ORF">DRO07_01710</name>
</gene>
<sequence length="84" mass="8950">MSVFIVAAVLLFLTILISIVRLVLGPSIADRVISVDTANTVAISALIVLAAAYKQAMFIDIAIVYAMLSFGGTIYFAHYLGAKK</sequence>
<evidence type="ECO:0000256" key="4">
    <source>
        <dbReference type="ARBA" id="ARBA00022692"/>
    </source>
</evidence>
<reference evidence="8 9" key="1">
    <citation type="submission" date="2018-06" db="EMBL/GenBank/DDBJ databases">
        <title>Extensive metabolic versatility and redundancy in microbially diverse, dynamic hydrothermal sediments.</title>
        <authorList>
            <person name="Dombrowski N."/>
            <person name="Teske A."/>
            <person name="Baker B.J."/>
        </authorList>
    </citation>
    <scope>NUCLEOTIDE SEQUENCE [LARGE SCALE GENOMIC DNA]</scope>
    <source>
        <strain evidence="8">B9_G13</strain>
    </source>
</reference>
<keyword evidence="5 7" id="KW-1133">Transmembrane helix</keyword>
<organism evidence="8 9">
    <name type="scientific">Candidatus Iainarchaeum sp</name>
    <dbReference type="NCBI Taxonomy" id="3101447"/>
    <lineage>
        <taxon>Archaea</taxon>
        <taxon>Candidatus Iainarchaeota</taxon>
        <taxon>Candidatus Iainarchaeia</taxon>
        <taxon>Candidatus Iainarchaeales</taxon>
        <taxon>Candidatus Iainarchaeaceae</taxon>
        <taxon>Candidatus Iainarchaeum</taxon>
    </lineage>
</organism>
<dbReference type="GO" id="GO:0015385">
    <property type="term" value="F:sodium:proton antiporter activity"/>
    <property type="evidence" value="ECO:0007669"/>
    <property type="project" value="TreeGrafter"/>
</dbReference>
<keyword evidence="3" id="KW-1003">Cell membrane</keyword>
<dbReference type="GO" id="GO:0005886">
    <property type="term" value="C:plasma membrane"/>
    <property type="evidence" value="ECO:0007669"/>
    <property type="project" value="UniProtKB-SubCell"/>
</dbReference>
<evidence type="ECO:0000256" key="1">
    <source>
        <dbReference type="ARBA" id="ARBA00004651"/>
    </source>
</evidence>
<name>A0A497JIY1_9ARCH</name>
<keyword evidence="6 7" id="KW-0472">Membrane</keyword>
<proteinExistence type="predicted"/>
<dbReference type="EMBL" id="QMWO01000049">
    <property type="protein sequence ID" value="RLG69758.1"/>
    <property type="molecule type" value="Genomic_DNA"/>
</dbReference>
<evidence type="ECO:0000313" key="8">
    <source>
        <dbReference type="EMBL" id="RLG69758.1"/>
    </source>
</evidence>
<evidence type="ECO:0000256" key="7">
    <source>
        <dbReference type="SAM" id="Phobius"/>
    </source>
</evidence>
<dbReference type="AlphaFoldDB" id="A0A497JIY1"/>
<feature type="transmembrane region" description="Helical" evidence="7">
    <location>
        <begin position="6"/>
        <end position="24"/>
    </location>
</feature>
<dbReference type="InterPro" id="IPR007208">
    <property type="entry name" value="MrpF/PhaF-like"/>
</dbReference>
<protein>
    <submittedName>
        <fullName evidence="8">Cation:proton antiporter</fullName>
    </submittedName>
</protein>
<evidence type="ECO:0000256" key="6">
    <source>
        <dbReference type="ARBA" id="ARBA00023136"/>
    </source>
</evidence>